<sequence>MHLELGETAEPTRGQVWHVLSGLAAGRLTAVEASDWAGRWVGSDCKVEDELVFDAIQNLWGADMPVAPGEYLYGPLDFRAWLADFESRLKP</sequence>
<dbReference type="RefSeq" id="WP_191312658.1">
    <property type="nucleotide sequence ID" value="NZ_BNAW01000018.1"/>
</dbReference>
<dbReference type="Proteomes" id="UP000649955">
    <property type="component" value="Unassembled WGS sequence"/>
</dbReference>
<reference evidence="2" key="1">
    <citation type="journal article" date="2019" name="Int. J. Syst. Evol. Microbiol.">
        <title>The Global Catalogue of Microorganisms (GCM) 10K type strain sequencing project: providing services to taxonomists for standard genome sequencing and annotation.</title>
        <authorList>
            <consortium name="The Broad Institute Genomics Platform"/>
            <consortium name="The Broad Institute Genome Sequencing Center for Infectious Disease"/>
            <person name="Wu L."/>
            <person name="Ma J."/>
        </authorList>
    </citation>
    <scope>NUCLEOTIDE SEQUENCE [LARGE SCALE GENOMIC DNA]</scope>
    <source>
        <strain evidence="2">CGMCC 4.7680</strain>
    </source>
</reference>
<proteinExistence type="predicted"/>
<protein>
    <submittedName>
        <fullName evidence="1">Uncharacterized protein</fullName>
    </submittedName>
</protein>
<comment type="caution">
    <text evidence="1">The sequence shown here is derived from an EMBL/GenBank/DDBJ whole genome shotgun (WGS) entry which is preliminary data.</text>
</comment>
<keyword evidence="2" id="KW-1185">Reference proteome</keyword>
<organism evidence="1 2">
    <name type="scientific">Amycolatopsis bullii</name>
    <dbReference type="NCBI Taxonomy" id="941987"/>
    <lineage>
        <taxon>Bacteria</taxon>
        <taxon>Bacillati</taxon>
        <taxon>Actinomycetota</taxon>
        <taxon>Actinomycetes</taxon>
        <taxon>Pseudonocardiales</taxon>
        <taxon>Pseudonocardiaceae</taxon>
        <taxon>Amycolatopsis</taxon>
    </lineage>
</organism>
<name>A0ABQ3KEY7_9PSEU</name>
<evidence type="ECO:0000313" key="1">
    <source>
        <dbReference type="EMBL" id="GHG19501.1"/>
    </source>
</evidence>
<accession>A0ABQ3KEY7</accession>
<evidence type="ECO:0000313" key="2">
    <source>
        <dbReference type="Proteomes" id="UP000649955"/>
    </source>
</evidence>
<gene>
    <name evidence="1" type="ORF">GCM10017567_42570</name>
</gene>
<dbReference type="EMBL" id="BNAW01000018">
    <property type="protein sequence ID" value="GHG19501.1"/>
    <property type="molecule type" value="Genomic_DNA"/>
</dbReference>